<feature type="transmembrane region" description="Helical" evidence="1">
    <location>
        <begin position="79"/>
        <end position="103"/>
    </location>
</feature>
<organism evidence="2">
    <name type="scientific">Darwinula stevensoni</name>
    <dbReference type="NCBI Taxonomy" id="69355"/>
    <lineage>
        <taxon>Eukaryota</taxon>
        <taxon>Metazoa</taxon>
        <taxon>Ecdysozoa</taxon>
        <taxon>Arthropoda</taxon>
        <taxon>Crustacea</taxon>
        <taxon>Oligostraca</taxon>
        <taxon>Ostracoda</taxon>
        <taxon>Podocopa</taxon>
        <taxon>Podocopida</taxon>
        <taxon>Darwinulocopina</taxon>
        <taxon>Darwinuloidea</taxon>
        <taxon>Darwinulidae</taxon>
        <taxon>Darwinula</taxon>
    </lineage>
</organism>
<sequence length="110" mass="12384">MQGPCGLFRPLARIRPPTMHRHVVTPQCQLVPWTYLHANSSGNPREVVHGGVCALFYVVTGSLLINNVTDIHQTQLTRLVLTSGIFCLLLALVFIVDMIFVGWKWRRTMG</sequence>
<dbReference type="Proteomes" id="UP000677054">
    <property type="component" value="Unassembled WGS sequence"/>
</dbReference>
<keyword evidence="1" id="KW-0812">Transmembrane</keyword>
<accession>A0A7R8XHG4</accession>
<name>A0A7R8XHG4_9CRUS</name>
<keyword evidence="1" id="KW-0472">Membrane</keyword>
<reference evidence="2" key="1">
    <citation type="submission" date="2020-11" db="EMBL/GenBank/DDBJ databases">
        <authorList>
            <person name="Tran Van P."/>
        </authorList>
    </citation>
    <scope>NUCLEOTIDE SEQUENCE</scope>
</reference>
<dbReference type="EMBL" id="LR900971">
    <property type="protein sequence ID" value="CAD7247441.1"/>
    <property type="molecule type" value="Genomic_DNA"/>
</dbReference>
<protein>
    <submittedName>
        <fullName evidence="2">Uncharacterized protein</fullName>
    </submittedName>
</protein>
<evidence type="ECO:0000256" key="1">
    <source>
        <dbReference type="SAM" id="Phobius"/>
    </source>
</evidence>
<keyword evidence="1" id="KW-1133">Transmembrane helix</keyword>
<evidence type="ECO:0000313" key="3">
    <source>
        <dbReference type="Proteomes" id="UP000677054"/>
    </source>
</evidence>
<feature type="transmembrane region" description="Helical" evidence="1">
    <location>
        <begin position="47"/>
        <end position="67"/>
    </location>
</feature>
<proteinExistence type="predicted"/>
<keyword evidence="3" id="KW-1185">Reference proteome</keyword>
<dbReference type="EMBL" id="CAJPEV010001454">
    <property type="protein sequence ID" value="CAG0892745.1"/>
    <property type="molecule type" value="Genomic_DNA"/>
</dbReference>
<dbReference type="AlphaFoldDB" id="A0A7R8XHG4"/>
<evidence type="ECO:0000313" key="2">
    <source>
        <dbReference type="EMBL" id="CAD7247441.1"/>
    </source>
</evidence>
<gene>
    <name evidence="2" type="ORF">DSTB1V02_LOCUS7272</name>
</gene>